<proteinExistence type="predicted"/>
<dbReference type="Proteomes" id="UP000192418">
    <property type="component" value="Unassembled WGS sequence"/>
</dbReference>
<organism evidence="1 2">
    <name type="scientific">Desulfocicer vacuolatum DSM 3385</name>
    <dbReference type="NCBI Taxonomy" id="1121400"/>
    <lineage>
        <taxon>Bacteria</taxon>
        <taxon>Pseudomonadati</taxon>
        <taxon>Thermodesulfobacteriota</taxon>
        <taxon>Desulfobacteria</taxon>
        <taxon>Desulfobacterales</taxon>
        <taxon>Desulfobacteraceae</taxon>
        <taxon>Desulfocicer</taxon>
    </lineage>
</organism>
<evidence type="ECO:0000313" key="1">
    <source>
        <dbReference type="EMBL" id="SMD06342.1"/>
    </source>
</evidence>
<keyword evidence="2" id="KW-1185">Reference proteome</keyword>
<dbReference type="AlphaFoldDB" id="A0A1W2EA89"/>
<name>A0A1W2EA89_9BACT</name>
<gene>
    <name evidence="1" type="ORF">SAMN02746065_12719</name>
</gene>
<dbReference type="EMBL" id="FWXY01000027">
    <property type="protein sequence ID" value="SMD06342.1"/>
    <property type="molecule type" value="Genomic_DNA"/>
</dbReference>
<reference evidence="1 2" key="1">
    <citation type="submission" date="2017-04" db="EMBL/GenBank/DDBJ databases">
        <authorList>
            <person name="Afonso C.L."/>
            <person name="Miller P.J."/>
            <person name="Scott M.A."/>
            <person name="Spackman E."/>
            <person name="Goraichik I."/>
            <person name="Dimitrov K.M."/>
            <person name="Suarez D.L."/>
            <person name="Swayne D.E."/>
        </authorList>
    </citation>
    <scope>NUCLEOTIDE SEQUENCE [LARGE SCALE GENOMIC DNA]</scope>
    <source>
        <strain evidence="1 2">DSM 3385</strain>
    </source>
</reference>
<sequence length="44" mass="4819">MTNKKDIMDRKIKTSPGADAGISMERIATIAVDAILETLKKETL</sequence>
<accession>A0A1W2EA89</accession>
<dbReference type="RefSeq" id="WP_269749043.1">
    <property type="nucleotide sequence ID" value="NZ_FWXY01000027.1"/>
</dbReference>
<evidence type="ECO:0000313" key="2">
    <source>
        <dbReference type="Proteomes" id="UP000192418"/>
    </source>
</evidence>
<protein>
    <submittedName>
        <fullName evidence="1">Uncharacterized protein</fullName>
    </submittedName>
</protein>